<dbReference type="GO" id="GO:0019005">
    <property type="term" value="C:SCF ubiquitin ligase complex"/>
    <property type="evidence" value="ECO:0007669"/>
    <property type="project" value="TreeGrafter"/>
</dbReference>
<organism evidence="2 3">
    <name type="scientific">Amanita muscaria (strain Koide BX008)</name>
    <dbReference type="NCBI Taxonomy" id="946122"/>
    <lineage>
        <taxon>Eukaryota</taxon>
        <taxon>Fungi</taxon>
        <taxon>Dikarya</taxon>
        <taxon>Basidiomycota</taxon>
        <taxon>Agaricomycotina</taxon>
        <taxon>Agaricomycetes</taxon>
        <taxon>Agaricomycetidae</taxon>
        <taxon>Agaricales</taxon>
        <taxon>Pluteineae</taxon>
        <taxon>Amanitaceae</taxon>
        <taxon>Amanita</taxon>
    </lineage>
</organism>
<dbReference type="Gene3D" id="3.80.10.10">
    <property type="entry name" value="Ribonuclease Inhibitor"/>
    <property type="match status" value="3"/>
</dbReference>
<protein>
    <recommendedName>
        <fullName evidence="1">F-box/LRR-repeat protein 15-like leucin rich repeat domain-containing protein</fullName>
    </recommendedName>
</protein>
<keyword evidence="3" id="KW-1185">Reference proteome</keyword>
<accession>A0A0C2T2Z9</accession>
<dbReference type="PANTHER" id="PTHR13318:SF95">
    <property type="entry name" value="F-BOX PROTEIN YLR352W"/>
    <property type="match status" value="1"/>
</dbReference>
<evidence type="ECO:0000313" key="3">
    <source>
        <dbReference type="Proteomes" id="UP000054549"/>
    </source>
</evidence>
<dbReference type="SUPFAM" id="SSF52047">
    <property type="entry name" value="RNI-like"/>
    <property type="match status" value="1"/>
</dbReference>
<sequence>MIKIIDRLPTEQEYRHVRHLVLQYPERAGHPITDDNVASVFGACPHLESVVLSGVPDTTDRTIVILAQTAHNLQGINLNNCTQVTDAGALQLTAKPLPLQWIRLNGVSAITDATISAIARTCTRLVDLEACDLPQITPLAIRDIWKHTRKLRSLRLARCPLLTDKAFPSTPLSSDGEHVSETDPQDLFPPLILRHYAEILRILDLAYCNITDESVEGIIAHAPKLQTLILTGCEQLTDRAVDSVCKLGDNLDVLSISAVSKITDAAIVRLSRSCSKLRAIDVGSCDNLTDMSVFELASLSCLKRLSLTKLHKITDIAIYTIAEQATELERLHLSHCNSISLDAIRTLLERMGRLQQVVLTGVPSFQIEGAEQFSEQPPAHLDAEQRAAFRAYHGRRIGQLVDFLNEQERRQQEAEEAATNILS</sequence>
<dbReference type="AlphaFoldDB" id="A0A0C2T2Z9"/>
<name>A0A0C2T2Z9_AMAMK</name>
<dbReference type="SMART" id="SM00367">
    <property type="entry name" value="LRR_CC"/>
    <property type="match status" value="10"/>
</dbReference>
<dbReference type="InParanoid" id="A0A0C2T2Z9"/>
<dbReference type="Pfam" id="PF25372">
    <property type="entry name" value="DUF7885"/>
    <property type="match status" value="1"/>
</dbReference>
<dbReference type="OrthoDB" id="10257471at2759"/>
<dbReference type="EMBL" id="KN818224">
    <property type="protein sequence ID" value="KIL70245.1"/>
    <property type="molecule type" value="Genomic_DNA"/>
</dbReference>
<dbReference type="PANTHER" id="PTHR13318">
    <property type="entry name" value="PARTNER OF PAIRED, ISOFORM B-RELATED"/>
    <property type="match status" value="1"/>
</dbReference>
<feature type="domain" description="F-box/LRR-repeat protein 15-like leucin rich repeat" evidence="1">
    <location>
        <begin position="82"/>
        <end position="300"/>
    </location>
</feature>
<proteinExistence type="predicted"/>
<dbReference type="InterPro" id="IPR057207">
    <property type="entry name" value="FBXL15_LRR"/>
</dbReference>
<dbReference type="InterPro" id="IPR006553">
    <property type="entry name" value="Leu-rich_rpt_Cys-con_subtyp"/>
</dbReference>
<evidence type="ECO:0000259" key="1">
    <source>
        <dbReference type="Pfam" id="PF25372"/>
    </source>
</evidence>
<dbReference type="GO" id="GO:0031146">
    <property type="term" value="P:SCF-dependent proteasomal ubiquitin-dependent protein catabolic process"/>
    <property type="evidence" value="ECO:0007669"/>
    <property type="project" value="TreeGrafter"/>
</dbReference>
<gene>
    <name evidence="2" type="ORF">M378DRAFT_612045</name>
</gene>
<reference evidence="2 3" key="1">
    <citation type="submission" date="2014-04" db="EMBL/GenBank/DDBJ databases">
        <title>Evolutionary Origins and Diversification of the Mycorrhizal Mutualists.</title>
        <authorList>
            <consortium name="DOE Joint Genome Institute"/>
            <consortium name="Mycorrhizal Genomics Consortium"/>
            <person name="Kohler A."/>
            <person name="Kuo A."/>
            <person name="Nagy L.G."/>
            <person name="Floudas D."/>
            <person name="Copeland A."/>
            <person name="Barry K.W."/>
            <person name="Cichocki N."/>
            <person name="Veneault-Fourrey C."/>
            <person name="LaButti K."/>
            <person name="Lindquist E.A."/>
            <person name="Lipzen A."/>
            <person name="Lundell T."/>
            <person name="Morin E."/>
            <person name="Murat C."/>
            <person name="Riley R."/>
            <person name="Ohm R."/>
            <person name="Sun H."/>
            <person name="Tunlid A."/>
            <person name="Henrissat B."/>
            <person name="Grigoriev I.V."/>
            <person name="Hibbett D.S."/>
            <person name="Martin F."/>
        </authorList>
    </citation>
    <scope>NUCLEOTIDE SEQUENCE [LARGE SCALE GENOMIC DNA]</scope>
    <source>
        <strain evidence="2 3">Koide BX008</strain>
    </source>
</reference>
<dbReference type="HOGENOM" id="CLU_010840_0_0_1"/>
<dbReference type="InterPro" id="IPR032675">
    <property type="entry name" value="LRR_dom_sf"/>
</dbReference>
<dbReference type="Proteomes" id="UP000054549">
    <property type="component" value="Unassembled WGS sequence"/>
</dbReference>
<evidence type="ECO:0000313" key="2">
    <source>
        <dbReference type="EMBL" id="KIL70245.1"/>
    </source>
</evidence>
<dbReference type="STRING" id="946122.A0A0C2T2Z9"/>